<feature type="non-terminal residue" evidence="2">
    <location>
        <position position="1"/>
    </location>
</feature>
<dbReference type="STRING" id="100787.A0A0G4L485"/>
<reference evidence="2 3" key="1">
    <citation type="submission" date="2015-05" db="EMBL/GenBank/DDBJ databases">
        <authorList>
            <person name="Wang D.B."/>
            <person name="Wang M."/>
        </authorList>
    </citation>
    <scope>NUCLEOTIDE SEQUENCE [LARGE SCALE GENOMIC DNA]</scope>
    <source>
        <strain evidence="2">VL1</strain>
    </source>
</reference>
<feature type="transmembrane region" description="Helical" evidence="1">
    <location>
        <begin position="80"/>
        <end position="99"/>
    </location>
</feature>
<dbReference type="EMBL" id="CVQH01007779">
    <property type="protein sequence ID" value="CRK16595.1"/>
    <property type="molecule type" value="Genomic_DNA"/>
</dbReference>
<sequence length="149" mass="17147">TGERDQSEAIATDVTMLSTLIRRAAQATESTYNATGNLHQLRKVWPPDFTKLTPQAQLRFEKKYKRRVALKYARPRWNKAVKIVQLVTVTVFVTVMFFSELDLFGQKYRASDEFQKHVKSIFGAIDADKRYERRSDAPAPPPAREDSPK</sequence>
<protein>
    <submittedName>
        <fullName evidence="2">Uncharacterized protein</fullName>
    </submittedName>
</protein>
<keyword evidence="1" id="KW-0812">Transmembrane</keyword>
<dbReference type="Proteomes" id="UP000044602">
    <property type="component" value="Unassembled WGS sequence"/>
</dbReference>
<dbReference type="AlphaFoldDB" id="A0A0G4L485"/>
<keyword evidence="3" id="KW-1185">Reference proteome</keyword>
<gene>
    <name evidence="2" type="ORF">BN1708_002854</name>
</gene>
<organism evidence="2 3">
    <name type="scientific">Verticillium longisporum</name>
    <name type="common">Verticillium dahliae var. longisporum</name>
    <dbReference type="NCBI Taxonomy" id="100787"/>
    <lineage>
        <taxon>Eukaryota</taxon>
        <taxon>Fungi</taxon>
        <taxon>Dikarya</taxon>
        <taxon>Ascomycota</taxon>
        <taxon>Pezizomycotina</taxon>
        <taxon>Sordariomycetes</taxon>
        <taxon>Hypocreomycetidae</taxon>
        <taxon>Glomerellales</taxon>
        <taxon>Plectosphaerellaceae</taxon>
        <taxon>Verticillium</taxon>
    </lineage>
</organism>
<accession>A0A0G4L485</accession>
<name>A0A0G4L485_VERLO</name>
<evidence type="ECO:0000256" key="1">
    <source>
        <dbReference type="SAM" id="Phobius"/>
    </source>
</evidence>
<evidence type="ECO:0000313" key="3">
    <source>
        <dbReference type="Proteomes" id="UP000044602"/>
    </source>
</evidence>
<proteinExistence type="predicted"/>
<keyword evidence="1" id="KW-0472">Membrane</keyword>
<keyword evidence="1" id="KW-1133">Transmembrane helix</keyword>
<evidence type="ECO:0000313" key="2">
    <source>
        <dbReference type="EMBL" id="CRK16595.1"/>
    </source>
</evidence>